<dbReference type="PROSITE" id="PS00154">
    <property type="entry name" value="ATPASE_E1_E2"/>
    <property type="match status" value="1"/>
</dbReference>
<dbReference type="Pfam" id="PF00122">
    <property type="entry name" value="E1-E2_ATPase"/>
    <property type="match status" value="1"/>
</dbReference>
<feature type="transmembrane region" description="Helical" evidence="8">
    <location>
        <begin position="52"/>
        <end position="72"/>
    </location>
</feature>
<evidence type="ECO:0000256" key="6">
    <source>
        <dbReference type="ARBA" id="ARBA00022989"/>
    </source>
</evidence>
<feature type="transmembrane region" description="Helical" evidence="8">
    <location>
        <begin position="614"/>
        <end position="632"/>
    </location>
</feature>
<keyword evidence="7 8" id="KW-0472">Membrane</keyword>
<dbReference type="InterPro" id="IPR044492">
    <property type="entry name" value="P_typ_ATPase_HD_dom"/>
</dbReference>
<keyword evidence="4 8" id="KW-0479">Metal-binding</keyword>
<dbReference type="Proteomes" id="UP000293519">
    <property type="component" value="Unassembled WGS sequence"/>
</dbReference>
<dbReference type="NCBIfam" id="TIGR01525">
    <property type="entry name" value="ATPase-IB_hvy"/>
    <property type="match status" value="1"/>
</dbReference>
<dbReference type="InterPro" id="IPR001757">
    <property type="entry name" value="P_typ_ATPase"/>
</dbReference>
<feature type="transmembrane region" description="Helical" evidence="8">
    <location>
        <begin position="269"/>
        <end position="289"/>
    </location>
</feature>
<evidence type="ECO:0000256" key="1">
    <source>
        <dbReference type="ARBA" id="ARBA00004651"/>
    </source>
</evidence>
<dbReference type="Gene3D" id="2.70.150.10">
    <property type="entry name" value="Calcium-transporting ATPase, cytoplasmic transduction domain A"/>
    <property type="match status" value="1"/>
</dbReference>
<dbReference type="SFLD" id="SFLDF00027">
    <property type="entry name" value="p-type_atpase"/>
    <property type="match status" value="1"/>
</dbReference>
<feature type="transmembrane region" description="Helical" evidence="8">
    <location>
        <begin position="84"/>
        <end position="112"/>
    </location>
</feature>
<keyword evidence="11" id="KW-1185">Reference proteome</keyword>
<dbReference type="InterPro" id="IPR027256">
    <property type="entry name" value="P-typ_ATPase_IB"/>
</dbReference>
<keyword evidence="8" id="KW-1003">Cell membrane</keyword>
<dbReference type="InterPro" id="IPR018303">
    <property type="entry name" value="ATPase_P-typ_P_site"/>
</dbReference>
<comment type="caution">
    <text evidence="10">The sequence shown here is derived from an EMBL/GenBank/DDBJ whole genome shotgun (WGS) entry which is preliminary data.</text>
</comment>
<dbReference type="SFLD" id="SFLDS00003">
    <property type="entry name" value="Haloacid_Dehalogenase"/>
    <property type="match status" value="1"/>
</dbReference>
<dbReference type="InterPro" id="IPR023298">
    <property type="entry name" value="ATPase_P-typ_TM_dom_sf"/>
</dbReference>
<evidence type="ECO:0000256" key="3">
    <source>
        <dbReference type="ARBA" id="ARBA00022692"/>
    </source>
</evidence>
<reference evidence="10 11" key="1">
    <citation type="journal article" date="2015" name="Stand. Genomic Sci.">
        <title>Genomic Encyclopedia of Bacterial and Archaeal Type Strains, Phase III: the genomes of soil and plant-associated and newly described type strains.</title>
        <authorList>
            <person name="Whitman W.B."/>
            <person name="Woyke T."/>
            <person name="Klenk H.P."/>
            <person name="Zhou Y."/>
            <person name="Lilburn T.G."/>
            <person name="Beck B.J."/>
            <person name="De Vos P."/>
            <person name="Vandamme P."/>
            <person name="Eisen J.A."/>
            <person name="Garrity G."/>
            <person name="Hugenholtz P."/>
            <person name="Kyrpides N.C."/>
        </authorList>
    </citation>
    <scope>NUCLEOTIDE SEQUENCE [LARGE SCALE GENOMIC DNA]</scope>
    <source>
        <strain evidence="10 11">CV2</strain>
    </source>
</reference>
<feature type="transmembrane region" description="Helical" evidence="8">
    <location>
        <begin position="301"/>
        <end position="325"/>
    </location>
</feature>
<dbReference type="SFLD" id="SFLDG00002">
    <property type="entry name" value="C1.7:_P-type_atpase_like"/>
    <property type="match status" value="1"/>
</dbReference>
<dbReference type="InterPro" id="IPR023299">
    <property type="entry name" value="ATPase_P-typ_cyto_dom_N"/>
</dbReference>
<organism evidence="10 11">
    <name type="scientific">Microcella putealis</name>
    <dbReference type="NCBI Taxonomy" id="337005"/>
    <lineage>
        <taxon>Bacteria</taxon>
        <taxon>Bacillati</taxon>
        <taxon>Actinomycetota</taxon>
        <taxon>Actinomycetes</taxon>
        <taxon>Micrococcales</taxon>
        <taxon>Microbacteriaceae</taxon>
        <taxon>Microcella</taxon>
    </lineage>
</organism>
<dbReference type="Gene3D" id="3.40.50.1000">
    <property type="entry name" value="HAD superfamily/HAD-like"/>
    <property type="match status" value="1"/>
</dbReference>
<evidence type="ECO:0000256" key="7">
    <source>
        <dbReference type="ARBA" id="ARBA00023136"/>
    </source>
</evidence>
<feature type="domain" description="P-type ATPase A" evidence="9">
    <location>
        <begin position="133"/>
        <end position="249"/>
    </location>
</feature>
<dbReference type="PANTHER" id="PTHR48085">
    <property type="entry name" value="CADMIUM/ZINC-TRANSPORTING ATPASE HMA2-RELATED"/>
    <property type="match status" value="1"/>
</dbReference>
<proteinExistence type="inferred from homology"/>
<keyword evidence="8" id="KW-0547">Nucleotide-binding</keyword>
<dbReference type="InterPro" id="IPR008250">
    <property type="entry name" value="ATPase_P-typ_transduc_dom_A_sf"/>
</dbReference>
<keyword evidence="6 8" id="KW-1133">Transmembrane helix</keyword>
<feature type="transmembrane region" description="Helical" evidence="8">
    <location>
        <begin position="25"/>
        <end position="45"/>
    </location>
</feature>
<evidence type="ECO:0000313" key="11">
    <source>
        <dbReference type="Proteomes" id="UP000293519"/>
    </source>
</evidence>
<dbReference type="NCBIfam" id="TIGR01494">
    <property type="entry name" value="ATPase_P-type"/>
    <property type="match status" value="1"/>
</dbReference>
<evidence type="ECO:0000256" key="5">
    <source>
        <dbReference type="ARBA" id="ARBA00022967"/>
    </source>
</evidence>
<dbReference type="GO" id="GO:0016887">
    <property type="term" value="F:ATP hydrolysis activity"/>
    <property type="evidence" value="ECO:0007669"/>
    <property type="project" value="InterPro"/>
</dbReference>
<dbReference type="EMBL" id="SGWW01000001">
    <property type="protein sequence ID" value="RZS58928.1"/>
    <property type="molecule type" value="Genomic_DNA"/>
</dbReference>
<dbReference type="InterPro" id="IPR051014">
    <property type="entry name" value="Cation_Transport_ATPase_IB"/>
</dbReference>
<evidence type="ECO:0000259" key="9">
    <source>
        <dbReference type="Pfam" id="PF00122"/>
    </source>
</evidence>
<gene>
    <name evidence="10" type="ORF">EV141_0139</name>
</gene>
<evidence type="ECO:0000256" key="8">
    <source>
        <dbReference type="RuleBase" id="RU362081"/>
    </source>
</evidence>
<keyword evidence="3 8" id="KW-0812">Transmembrane</keyword>
<accession>A0A4Q7LXG1</accession>
<dbReference type="InterPro" id="IPR036412">
    <property type="entry name" value="HAD-like_sf"/>
</dbReference>
<evidence type="ECO:0000256" key="2">
    <source>
        <dbReference type="ARBA" id="ARBA00006024"/>
    </source>
</evidence>
<dbReference type="Pfam" id="PF00702">
    <property type="entry name" value="Hydrolase"/>
    <property type="match status" value="1"/>
</dbReference>
<sequence length="682" mass="70484">MSKARAASGSIEQHGHDRADRPWELYFAIAAGITYASGLVAEYAVGAPAAVYVPLFLATYFFGGYFTVIGAFSSVRRGRFEVDFLMIVAAIGAAAVGQFGEGAVLLFLFSLGHALEEYAMSRATKSIEALAALAPRTATVRVGEGILEERPVEALLPGDVLVVRPNSRVPADGFVSVGDTAIDQSAVTGESIPVEKTAVPDSAVALARPEGVAVESRVFAGTVNGPAAFDMVVTAAAGDSTLARVVTLVREADTAQSPTQRFIDRFQRIYVPAVVLGVLGVLAFGLLALSEPFGDAFYRSMVVLVAASPCALAIATPAAVLAGIARSARAGVLTKGGGPLENLAKVRAIAFDKTGTLTWGHPSVTDVAPAPGAMVEELQAVAVAVESLSDHPLAGAIVRDLAERVADGDALIATDLEGVTGRGVRARIEGDEVLVGNLRMMADGGLTLPPEVAGDVDRLQGQGRTTMVVARGGRVLGVIGVMDQPRLESRDTLEALRRDGVSELVMMSGDNQQVADAVGTAVGIDTAMGELLPEDKVAAIRGLGSDGRLTCMVGDGVNDAPAMANATISIAMGAAGSAVALETADIALMSDDLGRVPFIRRLSRATTGIIRQNLIAALAIVAFLVPASLIGLSMGPIVLIHEGSTIIVVLNALRLLRFEVGGEHRGIAHEDRPGTPAPSARK</sequence>
<dbReference type="GO" id="GO:0005524">
    <property type="term" value="F:ATP binding"/>
    <property type="evidence" value="ECO:0007669"/>
    <property type="project" value="UniProtKB-UniRule"/>
</dbReference>
<keyword evidence="8" id="KW-0067">ATP-binding</keyword>
<dbReference type="PANTHER" id="PTHR48085:SF5">
    <property type="entry name" value="CADMIUM_ZINC-TRANSPORTING ATPASE HMA4-RELATED"/>
    <property type="match status" value="1"/>
</dbReference>
<dbReference type="PROSITE" id="PS01229">
    <property type="entry name" value="COF_2"/>
    <property type="match status" value="1"/>
</dbReference>
<dbReference type="InterPro" id="IPR023214">
    <property type="entry name" value="HAD_sf"/>
</dbReference>
<dbReference type="GO" id="GO:0005886">
    <property type="term" value="C:plasma membrane"/>
    <property type="evidence" value="ECO:0007669"/>
    <property type="project" value="UniProtKB-SubCell"/>
</dbReference>
<dbReference type="OrthoDB" id="7059309at2"/>
<comment type="similarity">
    <text evidence="2 8">Belongs to the cation transport ATPase (P-type) (TC 3.A.3) family. Type IB subfamily.</text>
</comment>
<dbReference type="InterPro" id="IPR059000">
    <property type="entry name" value="ATPase_P-type_domA"/>
</dbReference>
<protein>
    <submittedName>
        <fullName evidence="10">Cd2+/Zn2+-exporting ATPase</fullName>
    </submittedName>
</protein>
<keyword evidence="5" id="KW-1278">Translocase</keyword>
<evidence type="ECO:0000313" key="10">
    <source>
        <dbReference type="EMBL" id="RZS58928.1"/>
    </source>
</evidence>
<dbReference type="SUPFAM" id="SSF56784">
    <property type="entry name" value="HAD-like"/>
    <property type="match status" value="1"/>
</dbReference>
<dbReference type="RefSeq" id="WP_130484066.1">
    <property type="nucleotide sequence ID" value="NZ_SGWW01000001.1"/>
</dbReference>
<dbReference type="Gene3D" id="3.40.1110.10">
    <property type="entry name" value="Calcium-transporting ATPase, cytoplasmic domain N"/>
    <property type="match status" value="1"/>
</dbReference>
<dbReference type="PRINTS" id="PR00119">
    <property type="entry name" value="CATATPASE"/>
</dbReference>
<dbReference type="AlphaFoldDB" id="A0A4Q7LXG1"/>
<name>A0A4Q7LXG1_9MICO</name>
<dbReference type="GO" id="GO:0019829">
    <property type="term" value="F:ATPase-coupled monoatomic cation transmembrane transporter activity"/>
    <property type="evidence" value="ECO:0007669"/>
    <property type="project" value="InterPro"/>
</dbReference>
<evidence type="ECO:0000256" key="4">
    <source>
        <dbReference type="ARBA" id="ARBA00022723"/>
    </source>
</evidence>
<dbReference type="GO" id="GO:0046872">
    <property type="term" value="F:metal ion binding"/>
    <property type="evidence" value="ECO:0007669"/>
    <property type="project" value="UniProtKB-KW"/>
</dbReference>
<dbReference type="SUPFAM" id="SSF81665">
    <property type="entry name" value="Calcium ATPase, transmembrane domain M"/>
    <property type="match status" value="1"/>
</dbReference>
<comment type="subcellular location">
    <subcellularLocation>
        <location evidence="1">Cell membrane</location>
        <topology evidence="1">Multi-pass membrane protein</topology>
    </subcellularLocation>
</comment>
<dbReference type="SUPFAM" id="SSF81653">
    <property type="entry name" value="Calcium ATPase, transduction domain A"/>
    <property type="match status" value="1"/>
</dbReference>